<organism evidence="9 10">
    <name type="scientific">Diplodia intermedia</name>
    <dbReference type="NCBI Taxonomy" id="856260"/>
    <lineage>
        <taxon>Eukaryota</taxon>
        <taxon>Fungi</taxon>
        <taxon>Dikarya</taxon>
        <taxon>Ascomycota</taxon>
        <taxon>Pezizomycotina</taxon>
        <taxon>Dothideomycetes</taxon>
        <taxon>Dothideomycetes incertae sedis</taxon>
        <taxon>Botryosphaeriales</taxon>
        <taxon>Botryosphaeriaceae</taxon>
        <taxon>Diplodia</taxon>
    </lineage>
</organism>
<dbReference type="Pfam" id="PF00069">
    <property type="entry name" value="Pkinase"/>
    <property type="match status" value="1"/>
</dbReference>
<gene>
    <name evidence="9" type="ORF">SLS58_002253</name>
</gene>
<keyword evidence="3" id="KW-0547">Nucleotide-binding</keyword>
<feature type="domain" description="Protein kinase" evidence="8">
    <location>
        <begin position="18"/>
        <end position="316"/>
    </location>
</feature>
<feature type="region of interest" description="Disordered" evidence="7">
    <location>
        <begin position="332"/>
        <end position="396"/>
    </location>
</feature>
<comment type="caution">
    <text evidence="9">The sequence shown here is derived from an EMBL/GenBank/DDBJ whole genome shotgun (WGS) entry which is preliminary data.</text>
</comment>
<dbReference type="PANTHER" id="PTHR24056:SF508">
    <property type="entry name" value="CYCLIN-DEPENDENT KINASE 10"/>
    <property type="match status" value="1"/>
</dbReference>
<name>A0ABR3U038_9PEZI</name>
<comment type="catalytic activity">
    <reaction evidence="6">
        <text>L-seryl-[protein] + ATP = O-phospho-L-seryl-[protein] + ADP + H(+)</text>
        <dbReference type="Rhea" id="RHEA:17989"/>
        <dbReference type="Rhea" id="RHEA-COMP:9863"/>
        <dbReference type="Rhea" id="RHEA-COMP:11604"/>
        <dbReference type="ChEBI" id="CHEBI:15378"/>
        <dbReference type="ChEBI" id="CHEBI:29999"/>
        <dbReference type="ChEBI" id="CHEBI:30616"/>
        <dbReference type="ChEBI" id="CHEBI:83421"/>
        <dbReference type="ChEBI" id="CHEBI:456216"/>
        <dbReference type="EC" id="2.7.11.22"/>
    </reaction>
</comment>
<keyword evidence="10" id="KW-1185">Reference proteome</keyword>
<evidence type="ECO:0000256" key="3">
    <source>
        <dbReference type="ARBA" id="ARBA00022741"/>
    </source>
</evidence>
<accession>A0ABR3U038</accession>
<evidence type="ECO:0000256" key="5">
    <source>
        <dbReference type="ARBA" id="ARBA00047811"/>
    </source>
</evidence>
<protein>
    <recommendedName>
        <fullName evidence="2">cyclin-dependent kinase</fullName>
        <ecNumber evidence="2">2.7.11.22</ecNumber>
    </recommendedName>
</protein>
<evidence type="ECO:0000256" key="7">
    <source>
        <dbReference type="SAM" id="MobiDB-lite"/>
    </source>
</evidence>
<dbReference type="SUPFAM" id="SSF56112">
    <property type="entry name" value="Protein kinase-like (PK-like)"/>
    <property type="match status" value="1"/>
</dbReference>
<dbReference type="Gene3D" id="3.30.200.20">
    <property type="entry name" value="Phosphorylase Kinase, domain 1"/>
    <property type="match status" value="1"/>
</dbReference>
<dbReference type="EMBL" id="JAKEKT020000009">
    <property type="protein sequence ID" value="KAL1648498.1"/>
    <property type="molecule type" value="Genomic_DNA"/>
</dbReference>
<dbReference type="EC" id="2.7.11.22" evidence="2"/>
<keyword evidence="4" id="KW-0067">ATP-binding</keyword>
<evidence type="ECO:0000313" key="9">
    <source>
        <dbReference type="EMBL" id="KAL1648498.1"/>
    </source>
</evidence>
<dbReference type="PANTHER" id="PTHR24056">
    <property type="entry name" value="CELL DIVISION PROTEIN KINASE"/>
    <property type="match status" value="1"/>
</dbReference>
<reference evidence="9 10" key="1">
    <citation type="journal article" date="2023" name="Plant Dis.">
        <title>First Report of Diplodia intermedia Causing Canker and Dieback Diseases on Apple Trees in Canada.</title>
        <authorList>
            <person name="Ellouze W."/>
            <person name="Ilyukhin E."/>
            <person name="Sulman M."/>
            <person name="Ali S."/>
        </authorList>
    </citation>
    <scope>NUCLEOTIDE SEQUENCE [LARGE SCALE GENOMIC DNA]</scope>
    <source>
        <strain evidence="9 10">M45-28</strain>
    </source>
</reference>
<dbReference type="Gene3D" id="1.10.510.10">
    <property type="entry name" value="Transferase(Phosphotransferase) domain 1"/>
    <property type="match status" value="1"/>
</dbReference>
<evidence type="ECO:0000256" key="1">
    <source>
        <dbReference type="ARBA" id="ARBA00006485"/>
    </source>
</evidence>
<evidence type="ECO:0000313" key="10">
    <source>
        <dbReference type="Proteomes" id="UP001521184"/>
    </source>
</evidence>
<dbReference type="PROSITE" id="PS50011">
    <property type="entry name" value="PROTEIN_KINASE_DOM"/>
    <property type="match status" value="1"/>
</dbReference>
<dbReference type="Proteomes" id="UP001521184">
    <property type="component" value="Unassembled WGS sequence"/>
</dbReference>
<sequence length="396" mass="44741">MDNPHDRADHLSVTGDKLDLSLDQGFLAYGIVSRARDRRNGSVVALKQVRILEYERNNGIPLTALREISILRTLRHQNVINVLEVAVDDTVLEDVYMVMEYCEQVTRQDLASLLDVHKVHFSLAQVKCLTRQLLEGLEYLHRKDIIHRDIKMENLLLTANGSLKIADFGMAREWAPRPLTPGVVTIWYRAPELLLGCSRYTRSVDMWSAGLFVGELLIQMPVLDGNDDLEQLSQVVKLLGSPTPGDVKTLSSMGCPDLIKWQRDSMPQGRVDNLERWFLSRSTKGTVKFLSGLLRWDPKTRWTANEALGKSKGKFAAAAEDWWRENPRAAAKEQLPTFPTEGRQEAKAGSHKDAKEKTVTSKRQPSRESGSADLGFVFDFGDAEPATKLPPRKRRR</sequence>
<evidence type="ECO:0000259" key="8">
    <source>
        <dbReference type="PROSITE" id="PS50011"/>
    </source>
</evidence>
<dbReference type="InterPro" id="IPR011009">
    <property type="entry name" value="Kinase-like_dom_sf"/>
</dbReference>
<comment type="similarity">
    <text evidence="1">Belongs to the protein kinase superfamily. CMGC Ser/Thr protein kinase family. CDC2/CDKX subfamily.</text>
</comment>
<feature type="compositionally biased region" description="Basic and acidic residues" evidence="7">
    <location>
        <begin position="342"/>
        <end position="359"/>
    </location>
</feature>
<dbReference type="InterPro" id="IPR050108">
    <property type="entry name" value="CDK"/>
</dbReference>
<dbReference type="SMART" id="SM00220">
    <property type="entry name" value="S_TKc"/>
    <property type="match status" value="1"/>
</dbReference>
<dbReference type="PROSITE" id="PS00108">
    <property type="entry name" value="PROTEIN_KINASE_ST"/>
    <property type="match status" value="1"/>
</dbReference>
<evidence type="ECO:0000256" key="4">
    <source>
        <dbReference type="ARBA" id="ARBA00022840"/>
    </source>
</evidence>
<dbReference type="InterPro" id="IPR008271">
    <property type="entry name" value="Ser/Thr_kinase_AS"/>
</dbReference>
<evidence type="ECO:0000256" key="2">
    <source>
        <dbReference type="ARBA" id="ARBA00012425"/>
    </source>
</evidence>
<comment type="catalytic activity">
    <reaction evidence="5">
        <text>L-threonyl-[protein] + ATP = O-phospho-L-threonyl-[protein] + ADP + H(+)</text>
        <dbReference type="Rhea" id="RHEA:46608"/>
        <dbReference type="Rhea" id="RHEA-COMP:11060"/>
        <dbReference type="Rhea" id="RHEA-COMP:11605"/>
        <dbReference type="ChEBI" id="CHEBI:15378"/>
        <dbReference type="ChEBI" id="CHEBI:30013"/>
        <dbReference type="ChEBI" id="CHEBI:30616"/>
        <dbReference type="ChEBI" id="CHEBI:61977"/>
        <dbReference type="ChEBI" id="CHEBI:456216"/>
        <dbReference type="EC" id="2.7.11.22"/>
    </reaction>
</comment>
<dbReference type="InterPro" id="IPR000719">
    <property type="entry name" value="Prot_kinase_dom"/>
</dbReference>
<evidence type="ECO:0000256" key="6">
    <source>
        <dbReference type="ARBA" id="ARBA00048367"/>
    </source>
</evidence>
<proteinExistence type="inferred from homology"/>